<evidence type="ECO:0000256" key="5">
    <source>
        <dbReference type="ARBA" id="ARBA00022692"/>
    </source>
</evidence>
<dbReference type="GO" id="GO:0098797">
    <property type="term" value="C:plasma membrane protein complex"/>
    <property type="evidence" value="ECO:0007669"/>
    <property type="project" value="TreeGrafter"/>
</dbReference>
<dbReference type="GO" id="GO:0044874">
    <property type="term" value="P:lipoprotein localization to outer membrane"/>
    <property type="evidence" value="ECO:0007669"/>
    <property type="project" value="TreeGrafter"/>
</dbReference>
<feature type="transmembrane region" description="Helical" evidence="8">
    <location>
        <begin position="322"/>
        <end position="348"/>
    </location>
</feature>
<accession>A0A8J3F866</accession>
<evidence type="ECO:0000313" key="12">
    <source>
        <dbReference type="Proteomes" id="UP000627205"/>
    </source>
</evidence>
<feature type="transmembrane region" description="Helical" evidence="8">
    <location>
        <begin position="387"/>
        <end position="410"/>
    </location>
</feature>
<keyword evidence="3" id="KW-0813">Transport</keyword>
<feature type="domain" description="ABC3 transporter permease C-terminal" evidence="9">
    <location>
        <begin position="280"/>
        <end position="413"/>
    </location>
</feature>
<dbReference type="EMBL" id="BMDP01000001">
    <property type="protein sequence ID" value="GGI53238.1"/>
    <property type="molecule type" value="Genomic_DNA"/>
</dbReference>
<evidence type="ECO:0000256" key="6">
    <source>
        <dbReference type="ARBA" id="ARBA00022989"/>
    </source>
</evidence>
<evidence type="ECO:0000256" key="4">
    <source>
        <dbReference type="ARBA" id="ARBA00022475"/>
    </source>
</evidence>
<evidence type="ECO:0000256" key="8">
    <source>
        <dbReference type="SAM" id="Phobius"/>
    </source>
</evidence>
<keyword evidence="7 8" id="KW-0472">Membrane</keyword>
<dbReference type="NCBIfam" id="TIGR02212">
    <property type="entry name" value="lolCE"/>
    <property type="match status" value="1"/>
</dbReference>
<keyword evidence="5 8" id="KW-0812">Transmembrane</keyword>
<comment type="caution">
    <text evidence="11">The sequence shown here is derived from an EMBL/GenBank/DDBJ whole genome shotgun (WGS) entry which is preliminary data.</text>
</comment>
<comment type="similarity">
    <text evidence="2">Belongs to the ABC-4 integral membrane protein family. LolC/E subfamily.</text>
</comment>
<evidence type="ECO:0000313" key="11">
    <source>
        <dbReference type="EMBL" id="GGI53238.1"/>
    </source>
</evidence>
<sequence>MSIVKNLSFEWLVGVRYTRAGKRSGRNSFISFISLISMAGIALGVAALIVVLSVMNGFQKEVRDRMLSVLAHIEIFDPTGAMPDWQKTAREAFADKEVVGAAPYVDAQAMMTRDETLRGVAVRGVLPAEEPKVSDVASETKQGSFNALRPGEFNIVLGTELARSMGVHLGDKVTMIAPQGQVTPAGVIPRLKQFTVVGIFDSGHFEFDSTLAFIHLDDAMKMFQLGAPSGLRLKLTDMQRAPEVAYDLSRMLSGDLLIRDWSRQNRNWFAAVQTEKKMMFIILTLIIAVAAFNLVSTLVMTVTDKQADIAILRTLGASPRSIMKIFMIQGALVGLFGTALGVGGGVLIASNIDVIVPFIEHLFHVQFLPKDVYLISELPSDLRWPDVYTIGGVAVVLSFLATLYPSWAAARVKPAEALRYE</sequence>
<evidence type="ECO:0000259" key="10">
    <source>
        <dbReference type="Pfam" id="PF12704"/>
    </source>
</evidence>
<feature type="domain" description="MacB-like periplasmic core" evidence="10">
    <location>
        <begin position="34"/>
        <end position="245"/>
    </location>
</feature>
<comment type="subcellular location">
    <subcellularLocation>
        <location evidence="1">Cell membrane</location>
        <topology evidence="1">Multi-pass membrane protein</topology>
    </subcellularLocation>
</comment>
<feature type="transmembrane region" description="Helical" evidence="8">
    <location>
        <begin position="278"/>
        <end position="302"/>
    </location>
</feature>
<evidence type="ECO:0000259" key="9">
    <source>
        <dbReference type="Pfam" id="PF02687"/>
    </source>
</evidence>
<dbReference type="InterPro" id="IPR011925">
    <property type="entry name" value="LolCE_TM"/>
</dbReference>
<proteinExistence type="inferred from homology"/>
<keyword evidence="12" id="KW-1185">Reference proteome</keyword>
<evidence type="ECO:0000256" key="1">
    <source>
        <dbReference type="ARBA" id="ARBA00004651"/>
    </source>
</evidence>
<gene>
    <name evidence="11" type="ORF">GCM10011430_04120</name>
</gene>
<dbReference type="GO" id="GO:0042953">
    <property type="term" value="P:lipoprotein transport"/>
    <property type="evidence" value="ECO:0007669"/>
    <property type="project" value="InterPro"/>
</dbReference>
<evidence type="ECO:0000256" key="3">
    <source>
        <dbReference type="ARBA" id="ARBA00022448"/>
    </source>
</evidence>
<protein>
    <submittedName>
        <fullName evidence="11">Lipoprotein releasing system protein</fullName>
    </submittedName>
</protein>
<keyword evidence="4" id="KW-1003">Cell membrane</keyword>
<feature type="transmembrane region" description="Helical" evidence="8">
    <location>
        <begin position="29"/>
        <end position="55"/>
    </location>
</feature>
<dbReference type="PANTHER" id="PTHR30489:SF0">
    <property type="entry name" value="LIPOPROTEIN-RELEASING SYSTEM TRANSMEMBRANE PROTEIN LOLE"/>
    <property type="match status" value="1"/>
</dbReference>
<dbReference type="InterPro" id="IPR051447">
    <property type="entry name" value="Lipoprotein-release_system"/>
</dbReference>
<name>A0A8J3F866_9BURK</name>
<keyword evidence="6 8" id="KW-1133">Transmembrane helix</keyword>
<dbReference type="Pfam" id="PF02687">
    <property type="entry name" value="FtsX"/>
    <property type="match status" value="1"/>
</dbReference>
<dbReference type="InterPro" id="IPR025857">
    <property type="entry name" value="MacB_PCD"/>
</dbReference>
<dbReference type="AlphaFoldDB" id="A0A8J3F866"/>
<reference evidence="11" key="1">
    <citation type="journal article" date="2014" name="Int. J. Syst. Evol. Microbiol.">
        <title>Complete genome sequence of Corynebacterium casei LMG S-19264T (=DSM 44701T), isolated from a smear-ripened cheese.</title>
        <authorList>
            <consortium name="US DOE Joint Genome Institute (JGI-PGF)"/>
            <person name="Walter F."/>
            <person name="Albersmeier A."/>
            <person name="Kalinowski J."/>
            <person name="Ruckert C."/>
        </authorList>
    </citation>
    <scope>NUCLEOTIDE SEQUENCE</scope>
    <source>
        <strain evidence="11">CCM 7664</strain>
    </source>
</reference>
<reference evidence="11" key="2">
    <citation type="submission" date="2020-09" db="EMBL/GenBank/DDBJ databases">
        <authorList>
            <person name="Sun Q."/>
            <person name="Sedlacek I."/>
        </authorList>
    </citation>
    <scope>NUCLEOTIDE SEQUENCE</scope>
    <source>
        <strain evidence="11">CCM 7664</strain>
    </source>
</reference>
<evidence type="ECO:0000256" key="2">
    <source>
        <dbReference type="ARBA" id="ARBA00005236"/>
    </source>
</evidence>
<dbReference type="RefSeq" id="WP_188419305.1">
    <property type="nucleotide sequence ID" value="NZ_BMDP01000001.1"/>
</dbReference>
<evidence type="ECO:0000256" key="7">
    <source>
        <dbReference type="ARBA" id="ARBA00023136"/>
    </source>
</evidence>
<dbReference type="Proteomes" id="UP000627205">
    <property type="component" value="Unassembled WGS sequence"/>
</dbReference>
<keyword evidence="11" id="KW-0449">Lipoprotein</keyword>
<dbReference type="Pfam" id="PF12704">
    <property type="entry name" value="MacB_PCD"/>
    <property type="match status" value="1"/>
</dbReference>
<dbReference type="InterPro" id="IPR003838">
    <property type="entry name" value="ABC3_permease_C"/>
</dbReference>
<organism evidence="11 12">
    <name type="scientific">Oxalicibacterium solurbis</name>
    <dbReference type="NCBI Taxonomy" id="69280"/>
    <lineage>
        <taxon>Bacteria</taxon>
        <taxon>Pseudomonadati</taxon>
        <taxon>Pseudomonadota</taxon>
        <taxon>Betaproteobacteria</taxon>
        <taxon>Burkholderiales</taxon>
        <taxon>Oxalobacteraceae</taxon>
        <taxon>Oxalicibacterium</taxon>
    </lineage>
</organism>
<dbReference type="PANTHER" id="PTHR30489">
    <property type="entry name" value="LIPOPROTEIN-RELEASING SYSTEM TRANSMEMBRANE PROTEIN LOLE"/>
    <property type="match status" value="1"/>
</dbReference>